<feature type="region of interest" description="Disordered" evidence="2">
    <location>
        <begin position="254"/>
        <end position="306"/>
    </location>
</feature>
<reference evidence="3 4" key="1">
    <citation type="submission" date="2015-01" db="EMBL/GenBank/DDBJ databases">
        <title>The Genome Sequence of Exophiala xenobiotica CBS118157.</title>
        <authorList>
            <consortium name="The Broad Institute Genomics Platform"/>
            <person name="Cuomo C."/>
            <person name="de Hoog S."/>
            <person name="Gorbushina A."/>
            <person name="Stielow B."/>
            <person name="Teixiera M."/>
            <person name="Abouelleil A."/>
            <person name="Chapman S.B."/>
            <person name="Priest M."/>
            <person name="Young S.K."/>
            <person name="Wortman J."/>
            <person name="Nusbaum C."/>
            <person name="Birren B."/>
        </authorList>
    </citation>
    <scope>NUCLEOTIDE SEQUENCE [LARGE SCALE GENOMIC DNA]</scope>
    <source>
        <strain evidence="3 4">CBS 118157</strain>
    </source>
</reference>
<proteinExistence type="predicted"/>
<dbReference type="AlphaFoldDB" id="A0A0D2EGS3"/>
<dbReference type="RefSeq" id="XP_013315202.1">
    <property type="nucleotide sequence ID" value="XM_013459748.1"/>
</dbReference>
<dbReference type="Proteomes" id="UP000054342">
    <property type="component" value="Unassembled WGS sequence"/>
</dbReference>
<dbReference type="GeneID" id="25328875"/>
<dbReference type="OrthoDB" id="4115785at2759"/>
<sequence length="306" mass="34404">MASQTSGRNSVGLDAARGTPNTARGLRAPTGSAPVDVHSLNATWTRLHYVTQQCAGFQKESCDIQRILWTNIHTLLAQKTSLERSWWDIHTAYSSKTDELDVLAENSVILKEELNIAQQETEAARRMAAESEARCMNLAEQQTFLQGDLNQARERIRVLENGVAVQERTIDTADHPKDAVVHELDSSENGMTTVRILELQARIKEMEQEYEHMVGGYKNTLSSLEARLSLADQKLERCEQTTARTRSTDLIVSPAIKREPPSSGHDENIKTEDNEVTGRGGRRQPKRARRGRKLEPKNSELRVVCY</sequence>
<accession>A0A0D2EGS3</accession>
<evidence type="ECO:0008006" key="5">
    <source>
        <dbReference type="Google" id="ProtNLM"/>
    </source>
</evidence>
<evidence type="ECO:0000256" key="1">
    <source>
        <dbReference type="SAM" id="Coils"/>
    </source>
</evidence>
<feature type="compositionally biased region" description="Basic residues" evidence="2">
    <location>
        <begin position="280"/>
        <end position="292"/>
    </location>
</feature>
<protein>
    <recommendedName>
        <fullName evidence="5">E3 ubiquitin protein ligase</fullName>
    </recommendedName>
</protein>
<dbReference type="EMBL" id="KN847320">
    <property type="protein sequence ID" value="KIW54618.1"/>
    <property type="molecule type" value="Genomic_DNA"/>
</dbReference>
<feature type="region of interest" description="Disordered" evidence="2">
    <location>
        <begin position="1"/>
        <end position="30"/>
    </location>
</feature>
<keyword evidence="4" id="KW-1185">Reference proteome</keyword>
<gene>
    <name evidence="3" type="ORF">PV05_06967</name>
</gene>
<evidence type="ECO:0000313" key="4">
    <source>
        <dbReference type="Proteomes" id="UP000054342"/>
    </source>
</evidence>
<evidence type="ECO:0000256" key="2">
    <source>
        <dbReference type="SAM" id="MobiDB-lite"/>
    </source>
</evidence>
<organism evidence="3 4">
    <name type="scientific">Exophiala xenobiotica</name>
    <dbReference type="NCBI Taxonomy" id="348802"/>
    <lineage>
        <taxon>Eukaryota</taxon>
        <taxon>Fungi</taxon>
        <taxon>Dikarya</taxon>
        <taxon>Ascomycota</taxon>
        <taxon>Pezizomycotina</taxon>
        <taxon>Eurotiomycetes</taxon>
        <taxon>Chaetothyriomycetidae</taxon>
        <taxon>Chaetothyriales</taxon>
        <taxon>Herpotrichiellaceae</taxon>
        <taxon>Exophiala</taxon>
    </lineage>
</organism>
<feature type="coiled-coil region" evidence="1">
    <location>
        <begin position="100"/>
        <end position="169"/>
    </location>
</feature>
<evidence type="ECO:0000313" key="3">
    <source>
        <dbReference type="EMBL" id="KIW54618.1"/>
    </source>
</evidence>
<name>A0A0D2EGS3_9EURO</name>
<dbReference type="SUPFAM" id="SSF57997">
    <property type="entry name" value="Tropomyosin"/>
    <property type="match status" value="1"/>
</dbReference>
<feature type="compositionally biased region" description="Basic and acidic residues" evidence="2">
    <location>
        <begin position="256"/>
        <end position="273"/>
    </location>
</feature>
<keyword evidence="1" id="KW-0175">Coiled coil</keyword>
<dbReference type="HOGENOM" id="CLU_909217_0_0_1"/>